<reference evidence="1 2" key="1">
    <citation type="submission" date="2020-07" db="EMBL/GenBank/DDBJ databases">
        <title>Taxonomic proposal: Crassvirales, a new order of highly abundant and diverse bacterial viruses.</title>
        <authorList>
            <person name="Shkoporov A.N."/>
            <person name="Stockdale S.R."/>
            <person name="Guerin E."/>
            <person name="Ross R.P."/>
            <person name="Hill C."/>
        </authorList>
    </citation>
    <scope>NUCLEOTIDE SEQUENCE [LARGE SCALE GENOMIC DNA]</scope>
</reference>
<evidence type="ECO:0000313" key="2">
    <source>
        <dbReference type="Proteomes" id="UP000594132"/>
    </source>
</evidence>
<proteinExistence type="predicted"/>
<sequence>MNIKERSRPPKHEEIEEGLALFKFYLRENGVLKAFNHYVGNWNYFEHIMYKYCPHPARFVDVVFAHLDYKRIPGKLIGPLGGWKEAWNSAAKRRNRTKMRLQEKVSKYLRTLKYIGLPEDKDKLIDNLTLNSRRLAFDALTTLAMGNPNADHPMVRKWIDKYTIDY</sequence>
<evidence type="ECO:0000313" key="1">
    <source>
        <dbReference type="EMBL" id="QOR59191.1"/>
    </source>
</evidence>
<protein>
    <submittedName>
        <fullName evidence="1">Uncharacterized protein</fullName>
    </submittedName>
</protein>
<keyword evidence="2" id="KW-1185">Reference proteome</keyword>
<accession>A0A7M1RZ61</accession>
<organism evidence="1 2">
    <name type="scientific">uncultured phage cr111_1</name>
    <dbReference type="NCBI Taxonomy" id="2772071"/>
    <lineage>
        <taxon>Viruses</taxon>
        <taxon>Duplodnaviria</taxon>
        <taxon>Heunggongvirae</taxon>
        <taxon>Uroviricota</taxon>
        <taxon>Caudoviricetes</taxon>
        <taxon>Crassvirales</taxon>
        <taxon>Steigviridae</taxon>
        <taxon>Asinivirinae</taxon>
        <taxon>Lahndsivirus</taxon>
        <taxon>Lahndsivirus rarus</taxon>
    </lineage>
</organism>
<dbReference type="GeneID" id="65129712"/>
<name>A0A7M1RZ61_9CAUD</name>
<dbReference type="KEGG" id="vg:65129712"/>
<dbReference type="Proteomes" id="UP000594132">
    <property type="component" value="Segment"/>
</dbReference>
<dbReference type="EMBL" id="MT774387">
    <property type="protein sequence ID" value="QOR59191.1"/>
    <property type="molecule type" value="Genomic_DNA"/>
</dbReference>
<dbReference type="RefSeq" id="YP_010111349.1">
    <property type="nucleotide sequence ID" value="NC_055880.1"/>
</dbReference>